<dbReference type="InterPro" id="IPR013189">
    <property type="entry name" value="Glyco_hydro_32_C"/>
</dbReference>
<accession>A0ABT3GSJ4</accession>
<organism evidence="7 8">
    <name type="scientific">Luteolibacter arcticus</name>
    <dbReference type="NCBI Taxonomy" id="1581411"/>
    <lineage>
        <taxon>Bacteria</taxon>
        <taxon>Pseudomonadati</taxon>
        <taxon>Verrucomicrobiota</taxon>
        <taxon>Verrucomicrobiia</taxon>
        <taxon>Verrucomicrobiales</taxon>
        <taxon>Verrucomicrobiaceae</taxon>
        <taxon>Luteolibacter</taxon>
    </lineage>
</organism>
<keyword evidence="3" id="KW-0326">Glycosidase</keyword>
<evidence type="ECO:0000313" key="8">
    <source>
        <dbReference type="Proteomes" id="UP001320876"/>
    </source>
</evidence>
<dbReference type="Proteomes" id="UP001320876">
    <property type="component" value="Unassembled WGS sequence"/>
</dbReference>
<dbReference type="InterPro" id="IPR013148">
    <property type="entry name" value="Glyco_hydro_32_N"/>
</dbReference>
<evidence type="ECO:0000256" key="1">
    <source>
        <dbReference type="ARBA" id="ARBA00009902"/>
    </source>
</evidence>
<evidence type="ECO:0000256" key="2">
    <source>
        <dbReference type="ARBA" id="ARBA00022801"/>
    </source>
</evidence>
<evidence type="ECO:0000313" key="7">
    <source>
        <dbReference type="EMBL" id="MCW1926502.1"/>
    </source>
</evidence>
<dbReference type="EMBL" id="JAPDDT010000028">
    <property type="protein sequence ID" value="MCW1926502.1"/>
    <property type="molecule type" value="Genomic_DNA"/>
</dbReference>
<dbReference type="Pfam" id="PF00251">
    <property type="entry name" value="Glyco_hydro_32N"/>
    <property type="match status" value="1"/>
</dbReference>
<dbReference type="Gene3D" id="2.60.120.560">
    <property type="entry name" value="Exo-inulinase, domain 1"/>
    <property type="match status" value="1"/>
</dbReference>
<dbReference type="Gene3D" id="2.115.10.20">
    <property type="entry name" value="Glycosyl hydrolase domain, family 43"/>
    <property type="match status" value="1"/>
</dbReference>
<feature type="signal peptide" evidence="4">
    <location>
        <begin position="1"/>
        <end position="19"/>
    </location>
</feature>
<evidence type="ECO:0000259" key="6">
    <source>
        <dbReference type="Pfam" id="PF08244"/>
    </source>
</evidence>
<keyword evidence="4" id="KW-0732">Signal</keyword>
<feature type="chain" id="PRO_5045131703" evidence="4">
    <location>
        <begin position="20"/>
        <end position="1274"/>
    </location>
</feature>
<dbReference type="InterPro" id="IPR023296">
    <property type="entry name" value="Glyco_hydro_beta-prop_sf"/>
</dbReference>
<dbReference type="RefSeq" id="WP_264490610.1">
    <property type="nucleotide sequence ID" value="NZ_JAPDDT010000028.1"/>
</dbReference>
<comment type="similarity">
    <text evidence="1">Belongs to the glycosyl hydrolase 32 family.</text>
</comment>
<comment type="caution">
    <text evidence="7">The sequence shown here is derived from an EMBL/GenBank/DDBJ whole genome shotgun (WGS) entry which is preliminary data.</text>
</comment>
<dbReference type="PANTHER" id="PTHR42800:SF1">
    <property type="entry name" value="EXOINULINASE INUD (AFU_ORTHOLOGUE AFUA_5G00480)"/>
    <property type="match status" value="1"/>
</dbReference>
<proteinExistence type="inferred from homology"/>
<dbReference type="InterPro" id="IPR001362">
    <property type="entry name" value="Glyco_hydro_32"/>
</dbReference>
<keyword evidence="8" id="KW-1185">Reference proteome</keyword>
<feature type="domain" description="Glycosyl hydrolase family 32 N-terminal" evidence="5">
    <location>
        <begin position="216"/>
        <end position="511"/>
    </location>
</feature>
<evidence type="ECO:0000259" key="5">
    <source>
        <dbReference type="Pfam" id="PF00251"/>
    </source>
</evidence>
<dbReference type="SMART" id="SM00640">
    <property type="entry name" value="Glyco_32"/>
    <property type="match status" value="1"/>
</dbReference>
<name>A0ABT3GSJ4_9BACT</name>
<feature type="domain" description="Glycosyl hydrolase family 32 C-terminal" evidence="6">
    <location>
        <begin position="556"/>
        <end position="655"/>
    </location>
</feature>
<dbReference type="CDD" id="cd18622">
    <property type="entry name" value="GH32_Inu-like"/>
    <property type="match status" value="1"/>
</dbReference>
<keyword evidence="2 7" id="KW-0378">Hydrolase</keyword>
<evidence type="ECO:0000256" key="4">
    <source>
        <dbReference type="SAM" id="SignalP"/>
    </source>
</evidence>
<dbReference type="SUPFAM" id="SSF49899">
    <property type="entry name" value="Concanavalin A-like lectins/glucanases"/>
    <property type="match status" value="1"/>
</dbReference>
<dbReference type="PANTHER" id="PTHR42800">
    <property type="entry name" value="EXOINULINASE INUD (AFU_ORTHOLOGUE AFUA_5G00480)"/>
    <property type="match status" value="1"/>
</dbReference>
<sequence>MICRTVLCCLLLSALPSAAASEPVPLFPNSDFEAGTLANWTASGTAFTRQPTYGDNTAARGNVPCGMQGSYWIGTFENYDGVTGAPGNTRGDSPTGTLTSQPFTIQKRYITFLMGGGNHPGVTGVKLVCEDVDYPISSGFNSESMAPVSFDAQALVGKTATLVIFDQATGGWGHINADNFQASDEPTPTGFRLTPGIPAADSPAIGYDQALRPQFHFTSRRNWLNDPNGMVFDGEHYHLFFQHNPLGTGWGNMTWGHAMSTDMVHWRQVDHALLPYQVEGRSGTIYSGSAVVDHNNSLGLQVSSRKTLAAFFTYAHEPFYQALAHSTDGGVTWDYHDYGRAVVPNQGFDSGERDPKVFWHEASQKWVMVLWVQNNPGRVRFFTSTNLKDWAFASDLLRSWAFECMDMFPLPVDGNPAQTKWVIYDASFDYEIGSFNGTEFETEAGPFKASHGSFYAAQCFNQAPDGRVVQVGWMNGGPNSASAYGVPFNQQMAFPCDLTLRTTPDGVRLCVNPVPEISSLVTSTHQVAGQPLTSSNLLAGIGGLDLVDLSMEFEPGTATQVVIDLPRTTVRYNVSNSTLTFTDLNGNASTLVDGAVAPRAGRVKLRLLLDRLSLEGYVFDGEKFGSHYLNPNNGSATPSIHSVGGQGWVHSLSVKKLGSSWTPETPLSTTVTNPGFEDGIPIGGTSSSTVPGWTTFGDWADAAGRWDDSGNALTQAAGFPDFTGLGAASLRARNAGIEDCAGMFQSLGHVALADIGKTFTLGADLGARITDGPGNYSHAGELTVSFRKGVTSSVPGDGGTLLGTAGTRTITADDAALPSLASVVPARFTAVFTPGIEDVGTEVFAVIDLKNLSASASAMNGEKQYLADNVTLSTEAPPLPSGALAYEGFDYGSGSSSLSGRDGGHGWAAPWATVNNGSADVVAGSLAAGARAPAGFDVESTGNKCHLPNDRRVGRFLDTSPDGPFGARGLVDANGRIGKDGSTVYLSFLQQPNGTSYFYEFEIHRGDPGDAGRIAGIGNDQPGDNVNLRAPNSSHTVIGAGDANVNFYVVRIDYKSGADDVRVYRNPTSATEPGVPTLSRLNATDMSFDGISFGAFVNGLTVMHDEIRIGTAWADVIAEDPYVTWVRESGLAGAGGANTGFDADPDHDAIPNGLEWLLDGDPLAFDEASSWSATAEDGLTLTFDRNADAAAHADLFVQWATTLDGEWIDVPIQQSGGTYANGVVVSTQANTVTVHVPGHNADRGKLFARLRAVGQCGLLAEIGNDHWQKLTRQE</sequence>
<protein>
    <submittedName>
        <fullName evidence="7">Glycoside hydrolase family 32 protein</fullName>
    </submittedName>
</protein>
<dbReference type="Pfam" id="PF08244">
    <property type="entry name" value="Glyco_hydro_32C"/>
    <property type="match status" value="1"/>
</dbReference>
<dbReference type="SUPFAM" id="SSF75005">
    <property type="entry name" value="Arabinanase/levansucrase/invertase"/>
    <property type="match status" value="1"/>
</dbReference>
<gene>
    <name evidence="7" type="ORF">OKA05_28380</name>
</gene>
<dbReference type="InterPro" id="IPR013320">
    <property type="entry name" value="ConA-like_dom_sf"/>
</dbReference>
<dbReference type="GO" id="GO:0016787">
    <property type="term" value="F:hydrolase activity"/>
    <property type="evidence" value="ECO:0007669"/>
    <property type="project" value="UniProtKB-KW"/>
</dbReference>
<reference evidence="7 8" key="1">
    <citation type="submission" date="2022-10" db="EMBL/GenBank/DDBJ databases">
        <title>Luteolibacter arcticus strain CCTCC AB 2014275, whole genome shotgun sequencing project.</title>
        <authorList>
            <person name="Zhao G."/>
            <person name="Shen L."/>
        </authorList>
    </citation>
    <scope>NUCLEOTIDE SEQUENCE [LARGE SCALE GENOMIC DNA]</scope>
    <source>
        <strain evidence="7 8">CCTCC AB 2014275</strain>
    </source>
</reference>
<evidence type="ECO:0000256" key="3">
    <source>
        <dbReference type="ARBA" id="ARBA00023295"/>
    </source>
</evidence>